<name>A0ACC3CE57_PYRYE</name>
<proteinExistence type="predicted"/>
<protein>
    <submittedName>
        <fullName evidence="1">Uncharacterized protein</fullName>
    </submittedName>
</protein>
<evidence type="ECO:0000313" key="1">
    <source>
        <dbReference type="EMBL" id="KAK1868531.1"/>
    </source>
</evidence>
<accession>A0ACC3CE57</accession>
<dbReference type="EMBL" id="CM020620">
    <property type="protein sequence ID" value="KAK1868531.1"/>
    <property type="molecule type" value="Genomic_DNA"/>
</dbReference>
<gene>
    <name evidence="1" type="ORF">I4F81_011017</name>
</gene>
<reference evidence="1" key="1">
    <citation type="submission" date="2019-11" db="EMBL/GenBank/DDBJ databases">
        <title>Nori genome reveals adaptations in red seaweeds to the harsh intertidal environment.</title>
        <authorList>
            <person name="Wang D."/>
            <person name="Mao Y."/>
        </authorList>
    </citation>
    <scope>NUCLEOTIDE SEQUENCE</scope>
    <source>
        <tissue evidence="1">Gametophyte</tissue>
    </source>
</reference>
<organism evidence="1 2">
    <name type="scientific">Pyropia yezoensis</name>
    <name type="common">Susabi-nori</name>
    <name type="synonym">Porphyra yezoensis</name>
    <dbReference type="NCBI Taxonomy" id="2788"/>
    <lineage>
        <taxon>Eukaryota</taxon>
        <taxon>Rhodophyta</taxon>
        <taxon>Bangiophyceae</taxon>
        <taxon>Bangiales</taxon>
        <taxon>Bangiaceae</taxon>
        <taxon>Pyropia</taxon>
    </lineage>
</organism>
<comment type="caution">
    <text evidence="1">The sequence shown here is derived from an EMBL/GenBank/DDBJ whole genome shotgun (WGS) entry which is preliminary data.</text>
</comment>
<keyword evidence="2" id="KW-1185">Reference proteome</keyword>
<dbReference type="Proteomes" id="UP000798662">
    <property type="component" value="Chromosome 3"/>
</dbReference>
<sequence>MAVAVPPPPRPLPAGSAAKPGGRKGKDKATAQATAQATAAAGAPDAAAEETFITLSILTRVLAEGMRPVCLQLASLSQQLGDVSDSAGRISTSLHPQGVGSDRTANAVVQLQGAVRGVFDGVGKQVKSEAAGRDADIRGTSDPTDEDDRLQLATRNEGEVRRVRDVAKQMMLFEIVSANEGLHVMPSGARVLNICYQATEHVLRVDRAGAQEYMESRRLFINAEGKAAEKRAPVSEKLNRVKDHLLEALRKVSMATYFESLGVDVAELTQAEAHGWLNDSQYAKSDPAKKAANAAMKALFLRTGQSDRVVAAAIGQCEYVIASMGQVALIAYWACVSFEKVVGVRKARHTGNDDGSYVGWREHMILVNTFLRHHTRVQDGLLLSDGDEERRVQLVADDGTYTVDEDAVVAATDGFAGGSGASEGDRADDTGGDRGLGGGRASDDSRAGDDRDVRVDAIDGMEGLLELSNGATRAAPSAPYVGEVQMFEAPQPDADTDWVQPRDDRTTLSGSLEELLEEEEIELQE</sequence>
<evidence type="ECO:0000313" key="2">
    <source>
        <dbReference type="Proteomes" id="UP000798662"/>
    </source>
</evidence>